<evidence type="ECO:0000313" key="3">
    <source>
        <dbReference type="Proteomes" id="UP000321301"/>
    </source>
</evidence>
<feature type="transmembrane region" description="Helical" evidence="1">
    <location>
        <begin position="49"/>
        <end position="68"/>
    </location>
</feature>
<keyword evidence="1" id="KW-0472">Membrane</keyword>
<dbReference type="AlphaFoldDB" id="A0A512CCD5"/>
<protein>
    <submittedName>
        <fullName evidence="2">Uncharacterized protein</fullName>
    </submittedName>
</protein>
<evidence type="ECO:0000256" key="1">
    <source>
        <dbReference type="SAM" id="Phobius"/>
    </source>
</evidence>
<sequence>MEFWKFLLLNNFIQKLKMHHMENPALSILGLLILVLIVAMAFYNHHLFLDHIISGSFILGMAYVYKALGGSVESTSNKDQT</sequence>
<accession>A0A512CCD5</accession>
<name>A0A512CCD5_9BACT</name>
<feature type="transmembrane region" description="Helical" evidence="1">
    <location>
        <begin position="25"/>
        <end position="43"/>
    </location>
</feature>
<keyword evidence="1" id="KW-0812">Transmembrane</keyword>
<proteinExistence type="predicted"/>
<gene>
    <name evidence="2" type="ORF">CQA01_24000</name>
</gene>
<comment type="caution">
    <text evidence="2">The sequence shown here is derived from an EMBL/GenBank/DDBJ whole genome shotgun (WGS) entry which is preliminary data.</text>
</comment>
<keyword evidence="3" id="KW-1185">Reference proteome</keyword>
<dbReference type="Proteomes" id="UP000321301">
    <property type="component" value="Unassembled WGS sequence"/>
</dbReference>
<keyword evidence="1" id="KW-1133">Transmembrane helix</keyword>
<reference evidence="2 3" key="1">
    <citation type="submission" date="2019-07" db="EMBL/GenBank/DDBJ databases">
        <title>Whole genome shotgun sequence of Cyclobacterium qasimii NBRC 106168.</title>
        <authorList>
            <person name="Hosoyama A."/>
            <person name="Uohara A."/>
            <person name="Ohji S."/>
            <person name="Ichikawa N."/>
        </authorList>
    </citation>
    <scope>NUCLEOTIDE SEQUENCE [LARGE SCALE GENOMIC DNA]</scope>
    <source>
        <strain evidence="2 3">NBRC 106168</strain>
    </source>
</reference>
<evidence type="ECO:0000313" key="2">
    <source>
        <dbReference type="EMBL" id="GEO21866.1"/>
    </source>
</evidence>
<organism evidence="2 3">
    <name type="scientific">Cyclobacterium qasimii</name>
    <dbReference type="NCBI Taxonomy" id="1350429"/>
    <lineage>
        <taxon>Bacteria</taxon>
        <taxon>Pseudomonadati</taxon>
        <taxon>Bacteroidota</taxon>
        <taxon>Cytophagia</taxon>
        <taxon>Cytophagales</taxon>
        <taxon>Cyclobacteriaceae</taxon>
        <taxon>Cyclobacterium</taxon>
    </lineage>
</organism>
<dbReference type="EMBL" id="BJYV01000010">
    <property type="protein sequence ID" value="GEO21866.1"/>
    <property type="molecule type" value="Genomic_DNA"/>
</dbReference>